<name>A0A1V9X2X0_9ACAR</name>
<evidence type="ECO:0000313" key="4">
    <source>
        <dbReference type="Proteomes" id="UP000192247"/>
    </source>
</evidence>
<dbReference type="PANTHER" id="PTHR13217:SF11">
    <property type="entry name" value="PLECKSTRIN HOMOLOGY DOMAIN-CONTAINING FAMILY G MEMBER 5"/>
    <property type="match status" value="1"/>
</dbReference>
<accession>A0A1V9X2X0</accession>
<dbReference type="OrthoDB" id="5585231at2759"/>
<comment type="caution">
    <text evidence="3">The sequence shown here is derived from an EMBL/GenBank/DDBJ whole genome shotgun (WGS) entry which is preliminary data.</text>
</comment>
<reference evidence="3 4" key="1">
    <citation type="journal article" date="2017" name="Gigascience">
        <title>Draft genome of the honey bee ectoparasitic mite, Tropilaelaps mercedesae, is shaped by the parasitic life history.</title>
        <authorList>
            <person name="Dong X."/>
            <person name="Armstrong S.D."/>
            <person name="Xia D."/>
            <person name="Makepeace B.L."/>
            <person name="Darby A.C."/>
            <person name="Kadowaki T."/>
        </authorList>
    </citation>
    <scope>NUCLEOTIDE SEQUENCE [LARGE SCALE GENOMIC DNA]</scope>
    <source>
        <strain evidence="3">Wuxi-XJTLU</strain>
    </source>
</reference>
<dbReference type="InterPro" id="IPR040181">
    <property type="entry name" value="PKHG5/7"/>
</dbReference>
<dbReference type="PANTHER" id="PTHR13217">
    <property type="entry name" value="PLECKSTRIN HOMOLOGY DOMAIN-CONTAINING FAMILY G MEMBER 7"/>
    <property type="match status" value="1"/>
</dbReference>
<dbReference type="InParanoid" id="A0A1V9X2X0"/>
<dbReference type="InterPro" id="IPR035899">
    <property type="entry name" value="DBL_dom_sf"/>
</dbReference>
<organism evidence="3 4">
    <name type="scientific">Tropilaelaps mercedesae</name>
    <dbReference type="NCBI Taxonomy" id="418985"/>
    <lineage>
        <taxon>Eukaryota</taxon>
        <taxon>Metazoa</taxon>
        <taxon>Ecdysozoa</taxon>
        <taxon>Arthropoda</taxon>
        <taxon>Chelicerata</taxon>
        <taxon>Arachnida</taxon>
        <taxon>Acari</taxon>
        <taxon>Parasitiformes</taxon>
        <taxon>Mesostigmata</taxon>
        <taxon>Gamasina</taxon>
        <taxon>Dermanyssoidea</taxon>
        <taxon>Laelapidae</taxon>
        <taxon>Tropilaelaps</taxon>
    </lineage>
</organism>
<dbReference type="Proteomes" id="UP000192247">
    <property type="component" value="Unassembled WGS sequence"/>
</dbReference>
<feature type="compositionally biased region" description="Low complexity" evidence="1">
    <location>
        <begin position="22"/>
        <end position="44"/>
    </location>
</feature>
<gene>
    <name evidence="3" type="ORF">BIW11_13336</name>
</gene>
<dbReference type="SUPFAM" id="SSF48065">
    <property type="entry name" value="DBL homology domain (DH-domain)"/>
    <property type="match status" value="1"/>
</dbReference>
<dbReference type="InterPro" id="IPR000219">
    <property type="entry name" value="DH_dom"/>
</dbReference>
<dbReference type="GO" id="GO:0005886">
    <property type="term" value="C:plasma membrane"/>
    <property type="evidence" value="ECO:0007669"/>
    <property type="project" value="TreeGrafter"/>
</dbReference>
<evidence type="ECO:0000259" key="2">
    <source>
        <dbReference type="PROSITE" id="PS50010"/>
    </source>
</evidence>
<dbReference type="STRING" id="418985.A0A1V9X2X0"/>
<feature type="domain" description="DH" evidence="2">
    <location>
        <begin position="192"/>
        <end position="222"/>
    </location>
</feature>
<dbReference type="PROSITE" id="PS50010">
    <property type="entry name" value="DH_2"/>
    <property type="match status" value="1"/>
</dbReference>
<dbReference type="GO" id="GO:0007266">
    <property type="term" value="P:Rho protein signal transduction"/>
    <property type="evidence" value="ECO:0007669"/>
    <property type="project" value="TreeGrafter"/>
</dbReference>
<evidence type="ECO:0000256" key="1">
    <source>
        <dbReference type="SAM" id="MobiDB-lite"/>
    </source>
</evidence>
<sequence length="295" mass="32063">MCVAARVVAVLSVKESHESHSVARASSTSALSTAGGQWRSVSGPGARGAGASGQPCGTSLKEKEQRKVGSSVALAGSQRGRRGGLSTEDLNELAQVAECQGSWKNSKGRQALGRKAGLFATAYRTDKASQDKEDMRPLTELLNMYAQSGIPGITLGLRSYATGNDDENLLHLEDSWRHIVDSPETLDKQLQSQQEALWELLVTEASYIRTLKVVVELFLSTLCNLQKNGLLNDVHARNEVYAPHPVSVTRWPDLTEEKLSCFLQLISLPTSRIQANVDAFEADKHPRIASPTRQV</sequence>
<evidence type="ECO:0000313" key="3">
    <source>
        <dbReference type="EMBL" id="OQR67743.1"/>
    </source>
</evidence>
<dbReference type="GO" id="GO:0030424">
    <property type="term" value="C:axon"/>
    <property type="evidence" value="ECO:0007669"/>
    <property type="project" value="TreeGrafter"/>
</dbReference>
<dbReference type="Gene3D" id="1.20.900.10">
    <property type="entry name" value="Dbl homology (DH) domain"/>
    <property type="match status" value="1"/>
</dbReference>
<feature type="region of interest" description="Disordered" evidence="1">
    <location>
        <begin position="16"/>
        <end position="87"/>
    </location>
</feature>
<protein>
    <recommendedName>
        <fullName evidence="2">DH domain-containing protein</fullName>
    </recommendedName>
</protein>
<dbReference type="AlphaFoldDB" id="A0A1V9X2X0"/>
<dbReference type="EMBL" id="MNPL01027627">
    <property type="protein sequence ID" value="OQR67743.1"/>
    <property type="molecule type" value="Genomic_DNA"/>
</dbReference>
<dbReference type="GO" id="GO:0043542">
    <property type="term" value="P:endothelial cell migration"/>
    <property type="evidence" value="ECO:0007669"/>
    <property type="project" value="TreeGrafter"/>
</dbReference>
<keyword evidence="4" id="KW-1185">Reference proteome</keyword>
<proteinExistence type="predicted"/>
<dbReference type="GO" id="GO:0030139">
    <property type="term" value="C:endocytic vesicle"/>
    <property type="evidence" value="ECO:0007669"/>
    <property type="project" value="TreeGrafter"/>
</dbReference>
<dbReference type="GO" id="GO:0005085">
    <property type="term" value="F:guanyl-nucleotide exchange factor activity"/>
    <property type="evidence" value="ECO:0007669"/>
    <property type="project" value="InterPro"/>
</dbReference>